<proteinExistence type="predicted"/>
<dbReference type="InterPro" id="IPR045886">
    <property type="entry name" value="ThiF/MoeB/HesA"/>
</dbReference>
<comment type="caution">
    <text evidence="2">The sequence shown here is derived from an EMBL/GenBank/DDBJ whole genome shotgun (WGS) entry which is preliminary data.</text>
</comment>
<dbReference type="NCBIfam" id="NF005901">
    <property type="entry name" value="PRK07877.1"/>
    <property type="match status" value="1"/>
</dbReference>
<feature type="domain" description="THIF-type NAD/FAD binding fold" evidence="1">
    <location>
        <begin position="74"/>
        <end position="232"/>
    </location>
</feature>
<dbReference type="Gene3D" id="3.40.50.720">
    <property type="entry name" value="NAD(P)-binding Rossmann-like Domain"/>
    <property type="match status" value="1"/>
</dbReference>
<dbReference type="SUPFAM" id="SSF55469">
    <property type="entry name" value="FMN-dependent nitroreductase-like"/>
    <property type="match status" value="1"/>
</dbReference>
<evidence type="ECO:0000313" key="3">
    <source>
        <dbReference type="Proteomes" id="UP001385809"/>
    </source>
</evidence>
<dbReference type="Pfam" id="PF00899">
    <property type="entry name" value="ThiF"/>
    <property type="match status" value="1"/>
</dbReference>
<evidence type="ECO:0000313" key="2">
    <source>
        <dbReference type="EMBL" id="MEJ2870658.1"/>
    </source>
</evidence>
<organism evidence="2 3">
    <name type="scientific">Actinomycetospora aurantiaca</name>
    <dbReference type="NCBI Taxonomy" id="3129233"/>
    <lineage>
        <taxon>Bacteria</taxon>
        <taxon>Bacillati</taxon>
        <taxon>Actinomycetota</taxon>
        <taxon>Actinomycetes</taxon>
        <taxon>Pseudonocardiales</taxon>
        <taxon>Pseudonocardiaceae</taxon>
        <taxon>Actinomycetospora</taxon>
    </lineage>
</organism>
<accession>A0ABU8MUN9</accession>
<evidence type="ECO:0000259" key="1">
    <source>
        <dbReference type="Pfam" id="PF00899"/>
    </source>
</evidence>
<dbReference type="PANTHER" id="PTHR43267">
    <property type="entry name" value="TRNA THREONYLCARBAMOYLADENOSINE DEHYDRATASE"/>
    <property type="match status" value="1"/>
</dbReference>
<dbReference type="Gene3D" id="3.40.109.10">
    <property type="entry name" value="NADH Oxidase"/>
    <property type="match status" value="1"/>
</dbReference>
<dbReference type="PANTHER" id="PTHR43267:SF3">
    <property type="entry name" value="THIF PROTEIN"/>
    <property type="match status" value="1"/>
</dbReference>
<dbReference type="EMBL" id="JBBEGN010000014">
    <property type="protein sequence ID" value="MEJ2870658.1"/>
    <property type="molecule type" value="Genomic_DNA"/>
</dbReference>
<dbReference type="RefSeq" id="WP_337697226.1">
    <property type="nucleotide sequence ID" value="NZ_JBBEGN010000014.1"/>
</dbReference>
<sequence length="686" mass="72815">MTAWRAVPVDGETLAALRADPTVTVLDQRDAQTAELAALRGPRVPAGTRWMHFPWRRAVVGLLDSEPYRRLRLDRNRNKITADEQDRLDRLTVAVAGLSVGHAVAHTLALEGLCGRMRLADFDDVAVSNLNRIPVGLFEVGENKAVVAARRIAELDPYLDTEAVTTGVTPDAIDDFLAGVDVLVEEADSLDVKVLLRERARALGVPVLMATSDRGLVDVERFDLEPDRPLFHGLAGDLTAAALADLDPRDKAPYVLRIVGADRVSARAAASMVEVGSTLSTWPQLGSDVVLGAATVAAAVRRLGLGEPLPSGRTRIDLDELLVDVATESAPADLPEETADDEPGDPVLEAVRRAPSGGNVQPWSVELTDSELRLFLDRSRTTTMDLAHRGSYVALGAALFNARAAAAREGRLGPVEILPDATSPDLVATLRFAPGTDERLAAADVLARGTDRALGRPRPIGVATRLALVEAAGAEGGRLHLLEPGEAMHAAGEAIAAADRIRYLTERLHGEMVGELVEHGEPTGIDVAALGLGPADVATLQIVRRPEVMRTLAGWGGGSALAEDTRTRIASSSALAVVTVDGTAPADLVRGGQAVEAVWVEAQARGLAVHPTSPVFLYAHSADDLDELSGEFADELADLQRRFSRAVGLADGEVVALVLRLGHTAGPPVRSRRRPLVDLTRPPRMA</sequence>
<dbReference type="Proteomes" id="UP001385809">
    <property type="component" value="Unassembled WGS sequence"/>
</dbReference>
<dbReference type="InterPro" id="IPR000415">
    <property type="entry name" value="Nitroreductase-like"/>
</dbReference>
<dbReference type="InterPro" id="IPR035985">
    <property type="entry name" value="Ubiquitin-activating_enz"/>
</dbReference>
<protein>
    <submittedName>
        <fullName evidence="2">Rv1355c family protein</fullName>
    </submittedName>
</protein>
<dbReference type="InterPro" id="IPR000594">
    <property type="entry name" value="ThiF_NAD_FAD-bd"/>
</dbReference>
<name>A0ABU8MUN9_9PSEU</name>
<gene>
    <name evidence="2" type="ORF">WCD74_23045</name>
</gene>
<dbReference type="SUPFAM" id="SSF69572">
    <property type="entry name" value="Activating enzymes of the ubiquitin-like proteins"/>
    <property type="match status" value="1"/>
</dbReference>
<keyword evidence="3" id="KW-1185">Reference proteome</keyword>
<dbReference type="CDD" id="cd01483">
    <property type="entry name" value="E1_enzyme_family"/>
    <property type="match status" value="1"/>
</dbReference>
<reference evidence="2 3" key="1">
    <citation type="submission" date="2024-03" db="EMBL/GenBank/DDBJ databases">
        <title>Actinomycetospora sp. OC33-EN08, a novel actinomycete isolated from wild orchid (Aerides multiflora).</title>
        <authorList>
            <person name="Suriyachadkun C."/>
        </authorList>
    </citation>
    <scope>NUCLEOTIDE SEQUENCE [LARGE SCALE GENOMIC DNA]</scope>
    <source>
        <strain evidence="2 3">OC33-EN08</strain>
    </source>
</reference>